<dbReference type="AlphaFoldDB" id="A0A844QKW6"/>
<dbReference type="GO" id="GO:0004519">
    <property type="term" value="F:endonuclease activity"/>
    <property type="evidence" value="ECO:0007669"/>
    <property type="project" value="UniProtKB-KW"/>
</dbReference>
<feature type="domain" description="Endonuclease/exonuclease/phosphatase" evidence="3">
    <location>
        <begin position="125"/>
        <end position="328"/>
    </location>
</feature>
<gene>
    <name evidence="4" type="ORF">GN330_21935</name>
</gene>
<dbReference type="InterPro" id="IPR036691">
    <property type="entry name" value="Endo/exonu/phosph_ase_sf"/>
</dbReference>
<comment type="caution">
    <text evidence="4">The sequence shown here is derived from an EMBL/GenBank/DDBJ whole genome shotgun (WGS) entry which is preliminary data.</text>
</comment>
<dbReference type="EMBL" id="WPHG01000008">
    <property type="protein sequence ID" value="MVA99917.1"/>
    <property type="molecule type" value="Genomic_DNA"/>
</dbReference>
<keyword evidence="4" id="KW-0540">Nuclease</keyword>
<feature type="region of interest" description="Disordered" evidence="1">
    <location>
        <begin position="1"/>
        <end position="20"/>
    </location>
</feature>
<dbReference type="InterPro" id="IPR005135">
    <property type="entry name" value="Endo/exonuclease/phosphatase"/>
</dbReference>
<reference evidence="4 5" key="1">
    <citation type="submission" date="2019-12" db="EMBL/GenBank/DDBJ databases">
        <title>Nitratireductor arenosus sp. nov., Isolated from sea sand, Jeju island, South Korea.</title>
        <authorList>
            <person name="Kim W."/>
        </authorList>
    </citation>
    <scope>NUCLEOTIDE SEQUENCE [LARGE SCALE GENOMIC DNA]</scope>
    <source>
        <strain evidence="4 5">CAU 1489</strain>
    </source>
</reference>
<accession>A0A844QKW6</accession>
<evidence type="ECO:0000313" key="4">
    <source>
        <dbReference type="EMBL" id="MVA99917.1"/>
    </source>
</evidence>
<name>A0A844QKW6_9HYPH</name>
<evidence type="ECO:0000256" key="1">
    <source>
        <dbReference type="SAM" id="MobiDB-lite"/>
    </source>
</evidence>
<keyword evidence="4" id="KW-0255">Endonuclease</keyword>
<organism evidence="4 5">
    <name type="scientific">Nitratireductor arenosus</name>
    <dbReference type="NCBI Taxonomy" id="2682096"/>
    <lineage>
        <taxon>Bacteria</taxon>
        <taxon>Pseudomonadati</taxon>
        <taxon>Pseudomonadota</taxon>
        <taxon>Alphaproteobacteria</taxon>
        <taxon>Hyphomicrobiales</taxon>
        <taxon>Phyllobacteriaceae</taxon>
        <taxon>Nitratireductor</taxon>
    </lineage>
</organism>
<evidence type="ECO:0000313" key="5">
    <source>
        <dbReference type="Proteomes" id="UP000463224"/>
    </source>
</evidence>
<protein>
    <submittedName>
        <fullName evidence="4">AP endonuclease</fullName>
    </submittedName>
</protein>
<keyword evidence="2" id="KW-1133">Transmembrane helix</keyword>
<keyword evidence="2" id="KW-0812">Transmembrane</keyword>
<dbReference type="Gene3D" id="3.60.10.10">
    <property type="entry name" value="Endonuclease/exonuclease/phosphatase"/>
    <property type="match status" value="1"/>
</dbReference>
<dbReference type="Pfam" id="PF03372">
    <property type="entry name" value="Exo_endo_phos"/>
    <property type="match status" value="1"/>
</dbReference>
<dbReference type="Proteomes" id="UP000463224">
    <property type="component" value="Unassembled WGS sequence"/>
</dbReference>
<keyword evidence="4" id="KW-0378">Hydrolase</keyword>
<dbReference type="SUPFAM" id="SSF56219">
    <property type="entry name" value="DNase I-like"/>
    <property type="match status" value="1"/>
</dbReference>
<evidence type="ECO:0000259" key="3">
    <source>
        <dbReference type="Pfam" id="PF03372"/>
    </source>
</evidence>
<keyword evidence="2" id="KW-0472">Membrane</keyword>
<sequence length="355" mass="37123">MIVPHLPASRRGMTGSTHKKSRARSLFSSVCLAATLGLALALAAGFAGALHPAFDSFAHLRVHVAGLLVVAGLIVFALGAPRIGAGAAIVAGLAVASTLSNPFWHSPAAAEAGSGWPDAPRYRLLQLNLRFDHPEPNRVLSLIARTHPDIVTLNEVSPHWRVAIERIAVAYPHRLVCAARAGVGGVAILSRRPFAETAEKSCALGGRFAHAGIDLGGTTITVAAVHFGWPWPSKQVVEAARLAPAIAALDGPTILAGDFNATPWSAFFTRFVTDGGFEAPPRVGVTWLHHALPPSLRPALGLPIDHVMTRGGIRLIQTRTGEDAGSDHVPVLADFVLDTPAGAEPIVAIAHAASR</sequence>
<feature type="transmembrane region" description="Helical" evidence="2">
    <location>
        <begin position="59"/>
        <end position="78"/>
    </location>
</feature>
<keyword evidence="5" id="KW-1185">Reference proteome</keyword>
<evidence type="ECO:0000256" key="2">
    <source>
        <dbReference type="SAM" id="Phobius"/>
    </source>
</evidence>
<proteinExistence type="predicted"/>